<feature type="region of interest" description="Disordered" evidence="1">
    <location>
        <begin position="40"/>
        <end position="59"/>
    </location>
</feature>
<accession>A0A1I7ZUS9</accession>
<feature type="region of interest" description="Disordered" evidence="1">
    <location>
        <begin position="1"/>
        <end position="20"/>
    </location>
</feature>
<dbReference type="Proteomes" id="UP000095287">
    <property type="component" value="Unplaced"/>
</dbReference>
<evidence type="ECO:0000256" key="1">
    <source>
        <dbReference type="SAM" id="MobiDB-lite"/>
    </source>
</evidence>
<protein>
    <submittedName>
        <fullName evidence="3">Uncharacterized protein</fullName>
    </submittedName>
</protein>
<keyword evidence="2" id="KW-1185">Reference proteome</keyword>
<dbReference type="WBParaSite" id="L893_g30004.t1">
    <property type="protein sequence ID" value="L893_g30004.t1"/>
    <property type="gene ID" value="L893_g30004"/>
</dbReference>
<sequence length="93" mass="9616">MTPACTQHHTAAGTVSRLETRAVGESDGNLASGLFAATQVDASPSDGSHTGAKNGRIKSSVSPKAIADYAENVECVDTNPIEDVPERICRSGM</sequence>
<evidence type="ECO:0000313" key="2">
    <source>
        <dbReference type="Proteomes" id="UP000095287"/>
    </source>
</evidence>
<proteinExistence type="predicted"/>
<evidence type="ECO:0000313" key="3">
    <source>
        <dbReference type="WBParaSite" id="L893_g30004.t1"/>
    </source>
</evidence>
<organism evidence="2 3">
    <name type="scientific">Steinernema glaseri</name>
    <dbReference type="NCBI Taxonomy" id="37863"/>
    <lineage>
        <taxon>Eukaryota</taxon>
        <taxon>Metazoa</taxon>
        <taxon>Ecdysozoa</taxon>
        <taxon>Nematoda</taxon>
        <taxon>Chromadorea</taxon>
        <taxon>Rhabditida</taxon>
        <taxon>Tylenchina</taxon>
        <taxon>Panagrolaimomorpha</taxon>
        <taxon>Strongyloidoidea</taxon>
        <taxon>Steinernematidae</taxon>
        <taxon>Steinernema</taxon>
    </lineage>
</organism>
<name>A0A1I7ZUS9_9BILA</name>
<dbReference type="AlphaFoldDB" id="A0A1I7ZUS9"/>
<reference evidence="3" key="1">
    <citation type="submission" date="2016-11" db="UniProtKB">
        <authorList>
            <consortium name="WormBaseParasite"/>
        </authorList>
    </citation>
    <scope>IDENTIFICATION</scope>
</reference>